<dbReference type="PANTHER" id="PTHR46423:SF1">
    <property type="entry name" value="RNA POLYMERASE II-ASSOCIATED PROTEIN 3"/>
    <property type="match status" value="1"/>
</dbReference>
<dbReference type="STRING" id="564608.C1N3H1"/>
<feature type="compositionally biased region" description="Basic and acidic residues" evidence="3">
    <location>
        <begin position="648"/>
        <end position="658"/>
    </location>
</feature>
<feature type="region of interest" description="Disordered" evidence="3">
    <location>
        <begin position="248"/>
        <end position="281"/>
    </location>
</feature>
<feature type="repeat" description="TPR" evidence="2">
    <location>
        <begin position="687"/>
        <end position="720"/>
    </location>
</feature>
<accession>C1N3H1</accession>
<feature type="region of interest" description="Disordered" evidence="3">
    <location>
        <begin position="307"/>
        <end position="567"/>
    </location>
</feature>
<dbReference type="EMBL" id="GG663746">
    <property type="protein sequence ID" value="EEH53430.1"/>
    <property type="molecule type" value="Genomic_DNA"/>
</dbReference>
<dbReference type="KEGG" id="mpp:MICPUCDRAFT_48559"/>
<feature type="compositionally biased region" description="Basic and acidic residues" evidence="3">
    <location>
        <begin position="611"/>
        <end position="623"/>
    </location>
</feature>
<gene>
    <name evidence="4" type="ORF">MICPUCDRAFT_48559</name>
</gene>
<sequence>MIVAATDDGGGPSGFSVVRDSIARDREALFGATRAHIPTIAADDSASSSSAESGDESDGELPIFFSSRASDDATTTTTTTSSTFSAATRRAAPASARADADDDAAALAAFERAATASLAREEARSAAIVAEAHASFERGGDPGYDDDDESTDARAKRRPHTRGATSRGASRPASAPPARAFVAPPNAMGELFSGWLSGAAGRLARDDRGGTGGGDDDDDRMGAFPLPPATPRDVVDVDALEREFARATRGGATLDADGGDLPSDVASAMPPPSVTLDVDGPRGIGGIDLDALLARLSTPEGLRDVEAARSAVGVDDVIFEDDDDGSLDEGRGEEERAGAATRGGGDAGERDEEGWTKERRAFGGLQGGVSRGRGRGDGATRPPPPPPPSRPSTARNRAGGPTPSLDPYGRGTSRTRRREATAAGRGGAGASVDAAKPPLLAPFTFPRVGAPEPTVRVDARRGAEEPEPEPEPVDSNSNAAPPPPPPVDDSASDSGDSDSDDDAWRKTRRAAKPSVAAKTAAATAAAAAERATAKASAAARAASDAASRASAAAAAREEEEHARAKQRATILAAKEAAMREAVAAARDEAEAAAAAARAKNAAAAAEADAAEAEKALETARSEIVDPSGGDVAAMHHVTPGPEWEEDAERSARAEERRLAGNDAFRRGDYRRAVDEYSASLRVKENDANALANRAAAFLRLEDYDAAETDATRCLRADPGHDKARHRRATARRAKGDVAGALADLETLRARLPHHAAVTKDYHDVRRLASHLDPAKAAAAMEAHQRERREAEEEAMAAWERRRDEGLRAHKARAQSARGSRPANR</sequence>
<evidence type="ECO:0000256" key="1">
    <source>
        <dbReference type="ARBA" id="ARBA00022803"/>
    </source>
</evidence>
<feature type="region of interest" description="Disordered" evidence="3">
    <location>
        <begin position="40"/>
        <end position="100"/>
    </location>
</feature>
<feature type="region of interest" description="Disordered" evidence="3">
    <location>
        <begin position="134"/>
        <end position="182"/>
    </location>
</feature>
<evidence type="ECO:0000256" key="3">
    <source>
        <dbReference type="SAM" id="MobiDB-lite"/>
    </source>
</evidence>
<dbReference type="InterPro" id="IPR051966">
    <property type="entry name" value="RPAP3"/>
</dbReference>
<evidence type="ECO:0000313" key="4">
    <source>
        <dbReference type="EMBL" id="EEH53430.1"/>
    </source>
</evidence>
<dbReference type="PROSITE" id="PS50005">
    <property type="entry name" value="TPR"/>
    <property type="match status" value="1"/>
</dbReference>
<dbReference type="GeneID" id="9687816"/>
<dbReference type="Gene3D" id="1.25.40.10">
    <property type="entry name" value="Tetratricopeptide repeat domain"/>
    <property type="match status" value="1"/>
</dbReference>
<feature type="region of interest" description="Disordered" evidence="3">
    <location>
        <begin position="775"/>
        <end position="824"/>
    </location>
</feature>
<feature type="compositionally biased region" description="Basic and acidic residues" evidence="3">
    <location>
        <begin position="455"/>
        <end position="464"/>
    </location>
</feature>
<feature type="compositionally biased region" description="Low complexity" evidence="3">
    <location>
        <begin position="164"/>
        <end position="182"/>
    </location>
</feature>
<feature type="compositionally biased region" description="Low complexity" evidence="3">
    <location>
        <begin position="66"/>
        <end position="97"/>
    </location>
</feature>
<dbReference type="SMART" id="SM00028">
    <property type="entry name" value="TPR"/>
    <property type="match status" value="3"/>
</dbReference>
<feature type="region of interest" description="Disordered" evidence="3">
    <location>
        <begin position="203"/>
        <end position="232"/>
    </location>
</feature>
<feature type="compositionally biased region" description="Low complexity" evidence="3">
    <location>
        <begin position="591"/>
        <end position="607"/>
    </location>
</feature>
<dbReference type="OrthoDB" id="245563at2759"/>
<feature type="compositionally biased region" description="Low complexity" evidence="3">
    <location>
        <begin position="248"/>
        <end position="261"/>
    </location>
</feature>
<feature type="compositionally biased region" description="Low complexity" evidence="3">
    <location>
        <begin position="512"/>
        <end position="554"/>
    </location>
</feature>
<dbReference type="AlphaFoldDB" id="C1N3H1"/>
<dbReference type="PANTHER" id="PTHR46423">
    <property type="entry name" value="RNA POLYMERASE II-ASSOCIATED PROTEIN 3"/>
    <property type="match status" value="1"/>
</dbReference>
<dbReference type="eggNOG" id="KOG0376">
    <property type="taxonomic scope" value="Eukaryota"/>
</dbReference>
<evidence type="ECO:0000313" key="5">
    <source>
        <dbReference type="Proteomes" id="UP000001876"/>
    </source>
</evidence>
<feature type="compositionally biased region" description="Low complexity" evidence="3">
    <location>
        <begin position="41"/>
        <end position="52"/>
    </location>
</feature>
<dbReference type="InterPro" id="IPR019734">
    <property type="entry name" value="TPR_rpt"/>
</dbReference>
<proteinExistence type="predicted"/>
<protein>
    <submittedName>
        <fullName evidence="4">Predicted protein</fullName>
    </submittedName>
</protein>
<keyword evidence="5" id="KW-1185">Reference proteome</keyword>
<feature type="compositionally biased region" description="Basic and acidic residues" evidence="3">
    <location>
        <begin position="798"/>
        <end position="807"/>
    </location>
</feature>
<evidence type="ECO:0000256" key="2">
    <source>
        <dbReference type="PROSITE-ProRule" id="PRU00339"/>
    </source>
</evidence>
<dbReference type="RefSeq" id="XP_003062611.1">
    <property type="nucleotide sequence ID" value="XM_003062565.1"/>
</dbReference>
<feature type="compositionally biased region" description="Acidic residues" evidence="3">
    <location>
        <begin position="317"/>
        <end position="327"/>
    </location>
</feature>
<dbReference type="InterPro" id="IPR011990">
    <property type="entry name" value="TPR-like_helical_dom_sf"/>
</dbReference>
<keyword evidence="1 2" id="KW-0802">TPR repeat</keyword>
<dbReference type="SUPFAM" id="SSF48452">
    <property type="entry name" value="TPR-like"/>
    <property type="match status" value="1"/>
</dbReference>
<feature type="compositionally biased region" description="Pro residues" evidence="3">
    <location>
        <begin position="381"/>
        <end position="390"/>
    </location>
</feature>
<organism evidence="5">
    <name type="scientific">Micromonas pusilla (strain CCMP1545)</name>
    <name type="common">Picoplanktonic green alga</name>
    <dbReference type="NCBI Taxonomy" id="564608"/>
    <lineage>
        <taxon>Eukaryota</taxon>
        <taxon>Viridiplantae</taxon>
        <taxon>Chlorophyta</taxon>
        <taxon>Mamiellophyceae</taxon>
        <taxon>Mamiellales</taxon>
        <taxon>Mamiellaceae</taxon>
        <taxon>Micromonas</taxon>
    </lineage>
</organism>
<dbReference type="GO" id="GO:0101031">
    <property type="term" value="C:protein folding chaperone complex"/>
    <property type="evidence" value="ECO:0007669"/>
    <property type="project" value="TreeGrafter"/>
</dbReference>
<name>C1N3H1_MICPC</name>
<feature type="region of interest" description="Disordered" evidence="3">
    <location>
        <begin position="591"/>
        <end position="658"/>
    </location>
</feature>
<feature type="compositionally biased region" description="Basic and acidic residues" evidence="3">
    <location>
        <begin position="328"/>
        <end position="337"/>
    </location>
</feature>
<dbReference type="Proteomes" id="UP000001876">
    <property type="component" value="Unassembled WGS sequence"/>
</dbReference>
<reference evidence="4 5" key="1">
    <citation type="journal article" date="2009" name="Science">
        <title>Green evolution and dynamic adaptations revealed by genomes of the marine picoeukaryotes Micromonas.</title>
        <authorList>
            <person name="Worden A.Z."/>
            <person name="Lee J.H."/>
            <person name="Mock T."/>
            <person name="Rouze P."/>
            <person name="Simmons M.P."/>
            <person name="Aerts A.L."/>
            <person name="Allen A.E."/>
            <person name="Cuvelier M.L."/>
            <person name="Derelle E."/>
            <person name="Everett M.V."/>
            <person name="Foulon E."/>
            <person name="Grimwood J."/>
            <person name="Gundlach H."/>
            <person name="Henrissat B."/>
            <person name="Napoli C."/>
            <person name="McDonald S.M."/>
            <person name="Parker M.S."/>
            <person name="Rombauts S."/>
            <person name="Salamov A."/>
            <person name="Von Dassow P."/>
            <person name="Badger J.H."/>
            <person name="Coutinho P.M."/>
            <person name="Demir E."/>
            <person name="Dubchak I."/>
            <person name="Gentemann C."/>
            <person name="Eikrem W."/>
            <person name="Gready J.E."/>
            <person name="John U."/>
            <person name="Lanier W."/>
            <person name="Lindquist E.A."/>
            <person name="Lucas S."/>
            <person name="Mayer K.F."/>
            <person name="Moreau H."/>
            <person name="Not F."/>
            <person name="Otillar R."/>
            <person name="Panaud O."/>
            <person name="Pangilinan J."/>
            <person name="Paulsen I."/>
            <person name="Piegu B."/>
            <person name="Poliakov A."/>
            <person name="Robbens S."/>
            <person name="Schmutz J."/>
            <person name="Toulza E."/>
            <person name="Wyss T."/>
            <person name="Zelensky A."/>
            <person name="Zhou K."/>
            <person name="Armbrust E.V."/>
            <person name="Bhattacharya D."/>
            <person name="Goodenough U.W."/>
            <person name="Van de Peer Y."/>
            <person name="Grigoriev I.V."/>
        </authorList>
    </citation>
    <scope>NUCLEOTIDE SEQUENCE [LARGE SCALE GENOMIC DNA]</scope>
    <source>
        <strain evidence="4 5">CCMP1545</strain>
    </source>
</reference>